<evidence type="ECO:0000313" key="18">
    <source>
        <dbReference type="EMBL" id="GCD34100.1"/>
    </source>
</evidence>
<feature type="domain" description="Enolpyruvate transferase" evidence="17">
    <location>
        <begin position="8"/>
        <end position="124"/>
    </location>
</feature>
<evidence type="ECO:0000256" key="6">
    <source>
        <dbReference type="ARBA" id="ARBA00022960"/>
    </source>
</evidence>
<evidence type="ECO:0000256" key="11">
    <source>
        <dbReference type="ARBA" id="ARBA00038367"/>
    </source>
</evidence>
<evidence type="ECO:0000256" key="10">
    <source>
        <dbReference type="ARBA" id="ARBA00037534"/>
    </source>
</evidence>
<dbReference type="SUPFAM" id="SSF55205">
    <property type="entry name" value="EPT/RTPC-like"/>
    <property type="match status" value="1"/>
</dbReference>
<comment type="pathway">
    <text evidence="2">Cell wall biogenesis; peptidoglycan biosynthesis.</text>
</comment>
<dbReference type="GO" id="GO:0008760">
    <property type="term" value="F:UDP-N-acetylglucosamine 1-carboxyvinyltransferase activity"/>
    <property type="evidence" value="ECO:0007669"/>
    <property type="project" value="UniProtKB-EC"/>
</dbReference>
<dbReference type="InterPro" id="IPR013792">
    <property type="entry name" value="RNA3'P_cycl/enolpyr_Trfase_a/b"/>
</dbReference>
<comment type="similarity">
    <text evidence="11">Belongs to the EPSP synthase family. MurA subfamily.</text>
</comment>
<dbReference type="Gene3D" id="3.65.10.10">
    <property type="entry name" value="Enolpyruvate transferase domain"/>
    <property type="match status" value="2"/>
</dbReference>
<name>A0A7U9PX06_9ACTN</name>
<gene>
    <name evidence="18" type="ORF">OEIGOIKO_01825</name>
</gene>
<dbReference type="Proteomes" id="UP000287830">
    <property type="component" value="Unassembled WGS sequence"/>
</dbReference>
<dbReference type="GO" id="GO:0071555">
    <property type="term" value="P:cell wall organization"/>
    <property type="evidence" value="ECO:0007669"/>
    <property type="project" value="UniProtKB-KW"/>
</dbReference>
<dbReference type="InterPro" id="IPR001986">
    <property type="entry name" value="Enolpyruvate_Tfrase_dom"/>
</dbReference>
<evidence type="ECO:0000256" key="3">
    <source>
        <dbReference type="ARBA" id="ARBA00022490"/>
    </source>
</evidence>
<proteinExistence type="inferred from homology"/>
<dbReference type="EC" id="2.5.1.7" evidence="12"/>
<evidence type="ECO:0000256" key="5">
    <source>
        <dbReference type="ARBA" id="ARBA00022679"/>
    </source>
</evidence>
<dbReference type="InterPro" id="IPR036968">
    <property type="entry name" value="Enolpyruvate_Tfrase_sf"/>
</dbReference>
<evidence type="ECO:0000313" key="19">
    <source>
        <dbReference type="Proteomes" id="UP000287830"/>
    </source>
</evidence>
<keyword evidence="7" id="KW-0573">Peptidoglycan synthesis</keyword>
<evidence type="ECO:0000256" key="12">
    <source>
        <dbReference type="ARBA" id="ARBA00039108"/>
    </source>
</evidence>
<reference evidence="18 19" key="1">
    <citation type="submission" date="2018-11" db="EMBL/GenBank/DDBJ databases">
        <title>Whole genome sequence of Streptomyces chrestomyceticus NBRC 13444(T).</title>
        <authorList>
            <person name="Komaki H."/>
            <person name="Tamura T."/>
        </authorList>
    </citation>
    <scope>NUCLEOTIDE SEQUENCE [LARGE SCALE GENOMIC DNA]</scope>
    <source>
        <strain evidence="18 19">NBRC 13444</strain>
    </source>
</reference>
<dbReference type="GO" id="GO:0051301">
    <property type="term" value="P:cell division"/>
    <property type="evidence" value="ECO:0007669"/>
    <property type="project" value="UniProtKB-KW"/>
</dbReference>
<dbReference type="GO" id="GO:0005737">
    <property type="term" value="C:cytoplasm"/>
    <property type="evidence" value="ECO:0007669"/>
    <property type="project" value="UniProtKB-SubCell"/>
</dbReference>
<comment type="subcellular location">
    <subcellularLocation>
        <location evidence="1">Cytoplasm</location>
    </subcellularLocation>
</comment>
<dbReference type="AlphaFoldDB" id="A0A7U9PX06"/>
<evidence type="ECO:0000256" key="15">
    <source>
        <dbReference type="ARBA" id="ARBA00042842"/>
    </source>
</evidence>
<dbReference type="GO" id="GO:0008360">
    <property type="term" value="P:regulation of cell shape"/>
    <property type="evidence" value="ECO:0007669"/>
    <property type="project" value="UniProtKB-KW"/>
</dbReference>
<accession>A0A7U9PX06</accession>
<keyword evidence="9" id="KW-0961">Cell wall biogenesis/degradation</keyword>
<evidence type="ECO:0000256" key="8">
    <source>
        <dbReference type="ARBA" id="ARBA00023306"/>
    </source>
</evidence>
<dbReference type="PANTHER" id="PTHR43783:SF1">
    <property type="entry name" value="UDP-N-ACETYLGLUCOSAMINE 1-CARBOXYVINYLTRANSFERASE"/>
    <property type="match status" value="1"/>
</dbReference>
<comment type="catalytic activity">
    <reaction evidence="16">
        <text>phosphoenolpyruvate + UDP-N-acetyl-alpha-D-glucosamine = UDP-N-acetyl-3-O-(1-carboxyvinyl)-alpha-D-glucosamine + phosphate</text>
        <dbReference type="Rhea" id="RHEA:18681"/>
        <dbReference type="ChEBI" id="CHEBI:43474"/>
        <dbReference type="ChEBI" id="CHEBI:57705"/>
        <dbReference type="ChEBI" id="CHEBI:58702"/>
        <dbReference type="ChEBI" id="CHEBI:68483"/>
        <dbReference type="EC" id="2.5.1.7"/>
    </reaction>
</comment>
<keyword evidence="8" id="KW-0131">Cell cycle</keyword>
<organism evidence="18 19">
    <name type="scientific">Streptomyces chrestomyceticus JCM 4735</name>
    <dbReference type="NCBI Taxonomy" id="1306181"/>
    <lineage>
        <taxon>Bacteria</taxon>
        <taxon>Bacillati</taxon>
        <taxon>Actinomycetota</taxon>
        <taxon>Actinomycetes</taxon>
        <taxon>Kitasatosporales</taxon>
        <taxon>Streptomycetaceae</taxon>
        <taxon>Streptomyces</taxon>
    </lineage>
</organism>
<evidence type="ECO:0000256" key="2">
    <source>
        <dbReference type="ARBA" id="ARBA00004752"/>
    </source>
</evidence>
<evidence type="ECO:0000256" key="13">
    <source>
        <dbReference type="ARBA" id="ARBA00039754"/>
    </source>
</evidence>
<comment type="function">
    <text evidence="10">Cell wall formation. Adds enolpyruvyl to UDP-N-acetylglucosamine.</text>
</comment>
<evidence type="ECO:0000259" key="17">
    <source>
        <dbReference type="Pfam" id="PF00275"/>
    </source>
</evidence>
<evidence type="ECO:0000256" key="14">
    <source>
        <dbReference type="ARBA" id="ARBA00042443"/>
    </source>
</evidence>
<keyword evidence="4" id="KW-0132">Cell division</keyword>
<evidence type="ECO:0000256" key="16">
    <source>
        <dbReference type="ARBA" id="ARBA00047527"/>
    </source>
</evidence>
<dbReference type="EMBL" id="BHZC01000001">
    <property type="protein sequence ID" value="GCD34100.1"/>
    <property type="molecule type" value="Genomic_DNA"/>
</dbReference>
<comment type="caution">
    <text evidence="18">The sequence shown here is derived from an EMBL/GenBank/DDBJ whole genome shotgun (WGS) entry which is preliminary data.</text>
</comment>
<dbReference type="InterPro" id="IPR050068">
    <property type="entry name" value="MurA_subfamily"/>
</dbReference>
<evidence type="ECO:0000256" key="9">
    <source>
        <dbReference type="ARBA" id="ARBA00023316"/>
    </source>
</evidence>
<evidence type="ECO:0000256" key="1">
    <source>
        <dbReference type="ARBA" id="ARBA00004496"/>
    </source>
</evidence>
<sequence>MLTERGDTVTENALLAAARHDGVTVIRNASSNYMVQDLCFFLEELGVRVEGVGTTTLTVHGVARIDRDVDYAPSEDPVEAMSLLAAAVVTESELTIRRVPVEFLEIELAVLEEMGLNHERSAEYAADNGRTRLIDLTVRPSKLQAPWTRSTPCRSPA</sequence>
<keyword evidence="5" id="KW-0808">Transferase</keyword>
<keyword evidence="6" id="KW-0133">Cell shape</keyword>
<evidence type="ECO:0000256" key="7">
    <source>
        <dbReference type="ARBA" id="ARBA00022984"/>
    </source>
</evidence>
<dbReference type="GO" id="GO:0009252">
    <property type="term" value="P:peptidoglycan biosynthetic process"/>
    <property type="evidence" value="ECO:0007669"/>
    <property type="project" value="UniProtKB-KW"/>
</dbReference>
<dbReference type="PANTHER" id="PTHR43783">
    <property type="entry name" value="UDP-N-ACETYLGLUCOSAMINE 1-CARBOXYVINYLTRANSFERASE"/>
    <property type="match status" value="1"/>
</dbReference>
<protein>
    <recommendedName>
        <fullName evidence="13">UDP-N-acetylglucosamine 1-carboxyvinyltransferase</fullName>
        <ecNumber evidence="12">2.5.1.7</ecNumber>
    </recommendedName>
    <alternativeName>
        <fullName evidence="14">Enoylpyruvate transferase</fullName>
    </alternativeName>
    <alternativeName>
        <fullName evidence="15">UDP-N-acetylglucosamine enolpyruvyl transferase</fullName>
    </alternativeName>
</protein>
<keyword evidence="3" id="KW-0963">Cytoplasm</keyword>
<evidence type="ECO:0000256" key="4">
    <source>
        <dbReference type="ARBA" id="ARBA00022618"/>
    </source>
</evidence>
<dbReference type="Pfam" id="PF00275">
    <property type="entry name" value="EPSP_synthase"/>
    <property type="match status" value="1"/>
</dbReference>